<protein>
    <submittedName>
        <fullName evidence="1">Uncharacterized protein</fullName>
    </submittedName>
</protein>
<evidence type="ECO:0000313" key="2">
    <source>
        <dbReference type="Proteomes" id="UP001059859"/>
    </source>
</evidence>
<keyword evidence="2" id="KW-1185">Reference proteome</keyword>
<proteinExistence type="predicted"/>
<gene>
    <name evidence="1" type="ORF">N2K95_08865</name>
</gene>
<evidence type="ECO:0000313" key="1">
    <source>
        <dbReference type="EMBL" id="UWX98706.1"/>
    </source>
</evidence>
<accession>A0ABY5YUA9</accession>
<reference evidence="1" key="1">
    <citation type="submission" date="2022-09" db="EMBL/GenBank/DDBJ databases">
        <title>Novel species in genus Arthrobacter.</title>
        <authorList>
            <person name="Liu Y."/>
        </authorList>
    </citation>
    <scope>NUCLEOTIDE SEQUENCE</scope>
    <source>
        <strain evidence="1">Zg-Y815</strain>
    </source>
</reference>
<name>A0ABY5YUA9_9MICC</name>
<dbReference type="Proteomes" id="UP001059859">
    <property type="component" value="Chromosome"/>
</dbReference>
<sequence>MMVTIRMYKRDDAGVLHFREALYDEDDGQLMLTSGPVGYEGSAKVQDVAPQAAEDLLHAFAVSSEEEGYAEMEPAEQHWVIVQYALKTAAGTERDRYLEHKATQAISSYFLWRGLGEVDHTEFAPRKLNIYCLVPDVNKAVAGLKVVLRDPLLDFTKITIGSAPVAEPAALKQRYPLPAKRPFTLA</sequence>
<organism evidence="1 2">
    <name type="scientific">Arthrobacter zhaoxinii</name>
    <dbReference type="NCBI Taxonomy" id="2964616"/>
    <lineage>
        <taxon>Bacteria</taxon>
        <taxon>Bacillati</taxon>
        <taxon>Actinomycetota</taxon>
        <taxon>Actinomycetes</taxon>
        <taxon>Micrococcales</taxon>
        <taxon>Micrococcaceae</taxon>
        <taxon>Arthrobacter</taxon>
    </lineage>
</organism>
<dbReference type="EMBL" id="CP104275">
    <property type="protein sequence ID" value="UWX98706.1"/>
    <property type="molecule type" value="Genomic_DNA"/>
</dbReference>